<gene>
    <name evidence="1" type="ORF">MSAN_00887200</name>
</gene>
<evidence type="ECO:0008006" key="3">
    <source>
        <dbReference type="Google" id="ProtNLM"/>
    </source>
</evidence>
<evidence type="ECO:0000313" key="1">
    <source>
        <dbReference type="EMBL" id="KAF7366310.1"/>
    </source>
</evidence>
<dbReference type="EMBL" id="JACAZH010000006">
    <property type="protein sequence ID" value="KAF7366310.1"/>
    <property type="molecule type" value="Genomic_DNA"/>
</dbReference>
<protein>
    <recommendedName>
        <fullName evidence="3">HD domain-containing protein</fullName>
    </recommendedName>
</protein>
<name>A0A8H7D9I7_9AGAR</name>
<reference evidence="1" key="1">
    <citation type="submission" date="2020-05" db="EMBL/GenBank/DDBJ databases">
        <title>Mycena genomes resolve the evolution of fungal bioluminescence.</title>
        <authorList>
            <person name="Tsai I.J."/>
        </authorList>
    </citation>
    <scope>NUCLEOTIDE SEQUENCE</scope>
    <source>
        <strain evidence="1">160909Yilan</strain>
    </source>
</reference>
<dbReference type="OrthoDB" id="409121at2759"/>
<keyword evidence="2" id="KW-1185">Reference proteome</keyword>
<evidence type="ECO:0000313" key="2">
    <source>
        <dbReference type="Proteomes" id="UP000623467"/>
    </source>
</evidence>
<dbReference type="PANTHER" id="PTHR35569">
    <property type="entry name" value="CYANAMIDE HYDRATASE DDI2-RELATED"/>
    <property type="match status" value="1"/>
</dbReference>
<dbReference type="SUPFAM" id="SSF109604">
    <property type="entry name" value="HD-domain/PDEase-like"/>
    <property type="match status" value="1"/>
</dbReference>
<dbReference type="AlphaFoldDB" id="A0A8H7D9I7"/>
<proteinExistence type="predicted"/>
<accession>A0A8H7D9I7</accession>
<dbReference type="PANTHER" id="PTHR35569:SF1">
    <property type="entry name" value="CYANAMIDE HYDRATASE DDI2-RELATED"/>
    <property type="match status" value="1"/>
</dbReference>
<sequence>MSHCHLWPVAQFARSPSITPCFVNNRFIDRFTTRNSMGFSVDLSCCADSHLSSDQASEHTLSSINAEWQQQLHPDSNMPFPKTFDAYVPSNYKELFGLAKFKPDYVSFETLRLVSLDPAHTASFEYAKKITPHEGFIHSIRCYYFALAMLHSGFPSETPGVPQITFEELSRRLYHTCILHDLGWTTTAEGREHGAAAMTFELHGGIMAYEHLQAVAPDLNAQQVGDIVQSIVLHTSEWPSGKSSATKTLMSLSAFFDVCGYDAQGPGSFSPLINRKTVQEIEKEYPRGNFATEGIEVLEREFEQKPDCLLAHFHAGPNEFLKAVRKEPIVPVNE</sequence>
<organism evidence="1 2">
    <name type="scientific">Mycena sanguinolenta</name>
    <dbReference type="NCBI Taxonomy" id="230812"/>
    <lineage>
        <taxon>Eukaryota</taxon>
        <taxon>Fungi</taxon>
        <taxon>Dikarya</taxon>
        <taxon>Basidiomycota</taxon>
        <taxon>Agaricomycotina</taxon>
        <taxon>Agaricomycetes</taxon>
        <taxon>Agaricomycetidae</taxon>
        <taxon>Agaricales</taxon>
        <taxon>Marasmiineae</taxon>
        <taxon>Mycenaceae</taxon>
        <taxon>Mycena</taxon>
    </lineage>
</organism>
<dbReference type="Proteomes" id="UP000623467">
    <property type="component" value="Unassembled WGS sequence"/>
</dbReference>
<comment type="caution">
    <text evidence="1">The sequence shown here is derived from an EMBL/GenBank/DDBJ whole genome shotgun (WGS) entry which is preliminary data.</text>
</comment>